<dbReference type="GO" id="GO:0008270">
    <property type="term" value="F:zinc ion binding"/>
    <property type="evidence" value="ECO:0007669"/>
    <property type="project" value="InterPro"/>
</dbReference>
<accession>W9H1A9</accession>
<protein>
    <submittedName>
        <fullName evidence="2">Peptidase M1</fullName>
    </submittedName>
</protein>
<evidence type="ECO:0000313" key="3">
    <source>
        <dbReference type="Proteomes" id="UP000019486"/>
    </source>
</evidence>
<evidence type="ECO:0000259" key="1">
    <source>
        <dbReference type="Pfam" id="PF01433"/>
    </source>
</evidence>
<dbReference type="GO" id="GO:0005737">
    <property type="term" value="C:cytoplasm"/>
    <property type="evidence" value="ECO:0007669"/>
    <property type="project" value="TreeGrafter"/>
</dbReference>
<feature type="domain" description="Peptidase M1 membrane alanine aminopeptidase" evidence="1">
    <location>
        <begin position="267"/>
        <end position="406"/>
    </location>
</feature>
<evidence type="ECO:0000313" key="2">
    <source>
        <dbReference type="EMBL" id="EWY39965.1"/>
    </source>
</evidence>
<dbReference type="STRING" id="1385369.N825_02945"/>
<dbReference type="AlphaFoldDB" id="W9H1A9"/>
<dbReference type="PATRIC" id="fig|1385369.3.peg.2831"/>
<dbReference type="GO" id="GO:0042277">
    <property type="term" value="F:peptide binding"/>
    <property type="evidence" value="ECO:0007669"/>
    <property type="project" value="TreeGrafter"/>
</dbReference>
<name>W9H1A9_9PROT</name>
<dbReference type="SUPFAM" id="SSF55486">
    <property type="entry name" value="Metalloproteases ('zincins'), catalytic domain"/>
    <property type="match status" value="1"/>
</dbReference>
<reference evidence="2 3" key="1">
    <citation type="submission" date="2013-08" db="EMBL/GenBank/DDBJ databases">
        <title>The genome sequence of Skermanella stibiiresistens.</title>
        <authorList>
            <person name="Zhu W."/>
            <person name="Wang G."/>
        </authorList>
    </citation>
    <scope>NUCLEOTIDE SEQUENCE [LARGE SCALE GENOMIC DNA]</scope>
    <source>
        <strain evidence="2 3">SB22</strain>
    </source>
</reference>
<dbReference type="EMBL" id="AVFL01000009">
    <property type="protein sequence ID" value="EWY39965.1"/>
    <property type="molecule type" value="Genomic_DNA"/>
</dbReference>
<dbReference type="Pfam" id="PF01433">
    <property type="entry name" value="Peptidase_M1"/>
    <property type="match status" value="1"/>
</dbReference>
<dbReference type="PANTHER" id="PTHR11533">
    <property type="entry name" value="PROTEASE M1 ZINC METALLOPROTEASE"/>
    <property type="match status" value="1"/>
</dbReference>
<gene>
    <name evidence="2" type="ORF">N825_02945</name>
</gene>
<dbReference type="InterPro" id="IPR014782">
    <property type="entry name" value="Peptidase_M1_dom"/>
</dbReference>
<dbReference type="InterPro" id="IPR050344">
    <property type="entry name" value="Peptidase_M1_aminopeptidases"/>
</dbReference>
<dbReference type="InterPro" id="IPR027268">
    <property type="entry name" value="Peptidase_M4/M1_CTD_sf"/>
</dbReference>
<organism evidence="2 3">
    <name type="scientific">Skermanella stibiiresistens SB22</name>
    <dbReference type="NCBI Taxonomy" id="1385369"/>
    <lineage>
        <taxon>Bacteria</taxon>
        <taxon>Pseudomonadati</taxon>
        <taxon>Pseudomonadota</taxon>
        <taxon>Alphaproteobacteria</taxon>
        <taxon>Rhodospirillales</taxon>
        <taxon>Azospirillaceae</taxon>
        <taxon>Skermanella</taxon>
    </lineage>
</organism>
<dbReference type="PANTHER" id="PTHR11533:SF174">
    <property type="entry name" value="PUROMYCIN-SENSITIVE AMINOPEPTIDASE-RELATED"/>
    <property type="match status" value="1"/>
</dbReference>
<dbReference type="GO" id="GO:0043171">
    <property type="term" value="P:peptide catabolic process"/>
    <property type="evidence" value="ECO:0007669"/>
    <property type="project" value="TreeGrafter"/>
</dbReference>
<keyword evidence="3" id="KW-1185">Reference proteome</keyword>
<comment type="caution">
    <text evidence="2">The sequence shown here is derived from an EMBL/GenBank/DDBJ whole genome shotgun (WGS) entry which is preliminary data.</text>
</comment>
<dbReference type="GO" id="GO:0070006">
    <property type="term" value="F:metalloaminopeptidase activity"/>
    <property type="evidence" value="ECO:0007669"/>
    <property type="project" value="TreeGrafter"/>
</dbReference>
<dbReference type="GO" id="GO:0016020">
    <property type="term" value="C:membrane"/>
    <property type="evidence" value="ECO:0007669"/>
    <property type="project" value="TreeGrafter"/>
</dbReference>
<dbReference type="Gene3D" id="1.10.390.10">
    <property type="entry name" value="Neutral Protease Domain 2"/>
    <property type="match status" value="1"/>
</dbReference>
<dbReference type="Proteomes" id="UP000019486">
    <property type="component" value="Unassembled WGS sequence"/>
</dbReference>
<dbReference type="GO" id="GO:0005615">
    <property type="term" value="C:extracellular space"/>
    <property type="evidence" value="ECO:0007669"/>
    <property type="project" value="TreeGrafter"/>
</dbReference>
<sequence length="644" mass="69876">MLATLVPIPALAATFPEVGHDIDARLDPAARRLEVTDEITLTGDGTLEFRLSPRFARPSVEIDGAAIEIAGNPDGWRVPIQGTGEKRVTITYLGPLAPLDAGGGPFGGEEAGSSPMGSFLPGGAAWLPVIDAERVAYRLTVRVPAGFRAVATGTLIEETPEHTVYSAAPAFEEPSLFVGPWDMRERWAGNLRLRTYFEPDLAGLSDDYLQVAEDQIKRFSDLIGPYPFQGFSILSAPLPVGLGFAGLTYIGRQVLPLPFMRGQSLPHEILHNWWGNGVRVDYATGNWCEGLTTYMADYGLTAERDPEAAREMRFGWLRDYAALPEERDGSLVDFKARVHGAAKIIGYDKSAYLFLMLRDRLGDDAFDRGIRLFWERHRLRQAGWSDLRAAFEATSGQELGEFFHQWVARTGAPRLRLDEATTKRTRGGHALTVRIGQGSPTYRLDVPVVIETAGGKLRRTIALDGLETTATLDLDAEPVAIALDPDYRLFRHLAPGEAPPILRDVTLDPRTRLLLVGPHQDAARELAGRLMDAGATAGRPVAGTPLAIIGTTADVAEALAEHGLRDVPAALGGKGTARVWTASAEGGAPVLVVAADDRASLEALLRPLPHYGRQSYLVFQGREAVDRGVWPPGASPLRRTVTAE</sequence>
<proteinExistence type="predicted"/>